<dbReference type="KEGG" id="kcm:ABWK59_30580"/>
<organism evidence="1">
    <name type="scientific">Kitasatospora camelliae</name>
    <dbReference type="NCBI Taxonomy" id="3156397"/>
    <lineage>
        <taxon>Bacteria</taxon>
        <taxon>Bacillati</taxon>
        <taxon>Actinomycetota</taxon>
        <taxon>Actinomycetes</taxon>
        <taxon>Kitasatosporales</taxon>
        <taxon>Streptomycetaceae</taxon>
        <taxon>Kitasatospora</taxon>
    </lineage>
</organism>
<name>A0AAU8K2M8_9ACTN</name>
<reference evidence="1" key="1">
    <citation type="submission" date="2024-06" db="EMBL/GenBank/DDBJ databases">
        <title>The genome sequences of Kitasatospora sp. strain HUAS MG31.</title>
        <authorList>
            <person name="Mo P."/>
        </authorList>
    </citation>
    <scope>NUCLEOTIDE SEQUENCE</scope>
    <source>
        <strain evidence="1">HUAS MG31</strain>
    </source>
</reference>
<accession>A0AAU8K2M8</accession>
<dbReference type="EMBL" id="CP159872">
    <property type="protein sequence ID" value="XCM82955.1"/>
    <property type="molecule type" value="Genomic_DNA"/>
</dbReference>
<protein>
    <submittedName>
        <fullName evidence="1">Uncharacterized protein</fullName>
    </submittedName>
</protein>
<proteinExistence type="predicted"/>
<evidence type="ECO:0000313" key="1">
    <source>
        <dbReference type="EMBL" id="XCM82955.1"/>
    </source>
</evidence>
<gene>
    <name evidence="1" type="ORF">ABWK59_30580</name>
</gene>
<dbReference type="RefSeq" id="WP_354643890.1">
    <property type="nucleotide sequence ID" value="NZ_CP159872.1"/>
</dbReference>
<dbReference type="AlphaFoldDB" id="A0AAU8K2M8"/>
<sequence>MKLLSALHKDQHGAAGRIAATAEDAKTLGFENVQTGYDPRTGMHTVTGDLPAATAQRTIDRILGR</sequence>